<evidence type="ECO:0000313" key="11">
    <source>
        <dbReference type="EMBL" id="QBM86935.1"/>
    </source>
</evidence>
<dbReference type="GO" id="GO:0016787">
    <property type="term" value="F:hydrolase activity"/>
    <property type="evidence" value="ECO:0007669"/>
    <property type="project" value="UniProtKB-KW"/>
</dbReference>
<keyword evidence="4" id="KW-0378">Hydrolase</keyword>
<feature type="region of interest" description="Disordered" evidence="8">
    <location>
        <begin position="504"/>
        <end position="530"/>
    </location>
</feature>
<dbReference type="Gene3D" id="3.40.50.300">
    <property type="entry name" value="P-loop containing nucleotide triphosphate hydrolases"/>
    <property type="match status" value="1"/>
</dbReference>
<protein>
    <submittedName>
        <fullName evidence="11">E3 ubiquitin-protein ligase SHPRH</fullName>
    </submittedName>
</protein>
<keyword evidence="6" id="KW-0067">ATP-binding</keyword>
<sequence length="1685" mass="192581">MTPNSETLSSSGSVRCTPLPAYLVEFDLDTILEYAQAISNAGVSNKANISKGSRTNELPSTPDAFTVVQRNWVASMNSPILLDSDHISQYLGGGNLLENDNHYKILIDVFDFKIAKPGEPLVILHKRQRGIIKKGALFTMQVVDQATEAEISAEIYFIVSRLKKCKPHFLVSGLNLEIDLFPATNTVAIKISYKLELLTLFYRYFSSDIVVALDNIVRPKMEIIPSNNDKYASSFESQDKDSHLFYKVITDSTSRMPSISQSFEDPSLRTHLLPFQRKSVHWLLSRENVEYDQDSRKCVEVSTISSEMYQALVSYPHIDCEWLYHQIDRVFAKLCFGWRRIRYFGEVCWYNNYTGNLMLASHAVQFLRSYYEKSISEHLPGCGLLSEEMGLGKTVEVTTLICLHPRPLTDLESCVSLQFKEGGDFRMVKKAKTTLIAAPDSIIRQWYSEICQICPSLLVTIYKGLGKYPELNNIPQYIAEFLQSYDVVLLNYATLSKETDYANYSSRHKPTRGGKKRSIEESEEDSGGKNALQPLASAATAEVDTYKAEFRLPEFNNQQNVALSQRKYERKVMTDLAEKIARRDLKTISHTQYYESPLMSCQWWRVVLDEVQMVSSGSTKAFATAAILPRFHSWGVSGTPSTLPAVLQFLRFLPFNYDNQKYCWKLLTASENTNEDFVRLWLSLAIRHTKSMVFSDIQLPPQQRVLLTVPFTEVEQDKYEEVMESTLAYIGINDVKTVTKNHQSIESSKYSHLRTSLFRLRQLCGNLQVGKLPKTHTLRGRNKTKLMINGTKELKTLSNVLHDMIESVDDEILECEKLLIYQVLEICSTLEYVLYPEKVIEVIKILLEGIKNFMSEASKKTDADKLKYKVLRAQMKENHKHEQLMLESSDEDDMGASARVGNRQVIMNDDEAWESLPDLQKLKDRIATLHVKHRSWQMIQHKCYFLLASAHFQLYDPEYQDKIATLRVPFEAIHHLTEVITNCGLSKWYINTPTRIADRHNAPDQRVSGIDSIEQNKLFERKYYELAEECRRSILDHPMRDVDSVTTKRIRSKGLLSPENWINNGQKLFPKSTKKLFNAIPRIEGNFEALISDIRHRHIIDQFQLVVIQLNEQADVMNTFVKELLIVLTNPLNNTEKDADGEEFEQSVQDQEQASCLMLVISQSLIDRSNAVLESKTQITEVERQQENELRQEAQRVNDRKYLKELQTARLSARPNLKITMEECIEDARLLDIEAKNSSRPADRSLSTELYKILRTIFENEKTGQNLLKKELNASFNAVFNSRVEYFRQLQQISDSVKNDAFNFDREKVDADALNLIFQGLYHNLAAAQNKLAKSTTRARYLSTLVPSHTSEGAGESRDEPICIICQSSITVGSLTFCGHRFCKECLEEWLKRSPYCPVCKAHINRHTVYGFTQYKAELKAQSLDRFHDIPHEDSGGKRSIHSIYKQLDDETLNKVQGISLANSYGSKVDLIVKQILFLRGQDARVQIVIFSQWQDLLVILAFAFEKLGITYVSAKGSHVTVNNKRSSDPVEEFKDQTNIKTCFLLNAQAQSSGLTLTNATHIFLCEPMINTSTELQAISRIHRIGQKRETSVWMFAIENSVEENIVALGSKRRLDYYKANAKDGGGAKVTKQEIANDTELQENELRAAESFALTMGNSSGKKVTENTEYVGDEDLYKVYFGMDT</sequence>
<feature type="domain" description="RING-type" evidence="9">
    <location>
        <begin position="1363"/>
        <end position="1401"/>
    </location>
</feature>
<dbReference type="Pfam" id="PF00271">
    <property type="entry name" value="Helicase_C"/>
    <property type="match status" value="1"/>
</dbReference>
<evidence type="ECO:0000256" key="7">
    <source>
        <dbReference type="PROSITE-ProRule" id="PRU00175"/>
    </source>
</evidence>
<dbReference type="GO" id="GO:0005524">
    <property type="term" value="F:ATP binding"/>
    <property type="evidence" value="ECO:0007669"/>
    <property type="project" value="InterPro"/>
</dbReference>
<dbReference type="SMART" id="SM00490">
    <property type="entry name" value="HELICc"/>
    <property type="match status" value="1"/>
</dbReference>
<dbReference type="InterPro" id="IPR049730">
    <property type="entry name" value="SNF2/RAD54-like_C"/>
</dbReference>
<dbReference type="GO" id="GO:0005634">
    <property type="term" value="C:nucleus"/>
    <property type="evidence" value="ECO:0007669"/>
    <property type="project" value="TreeGrafter"/>
</dbReference>
<feature type="compositionally biased region" description="Basic residues" evidence="8">
    <location>
        <begin position="506"/>
        <end position="516"/>
    </location>
</feature>
<dbReference type="PANTHER" id="PTHR45865:SF1">
    <property type="entry name" value="E3 UBIQUITIN-PROTEIN LIGASE SHPRH"/>
    <property type="match status" value="1"/>
</dbReference>
<dbReference type="InterPro" id="IPR038718">
    <property type="entry name" value="SNF2-like_sf"/>
</dbReference>
<dbReference type="InterPro" id="IPR001650">
    <property type="entry name" value="Helicase_C-like"/>
</dbReference>
<evidence type="ECO:0000256" key="1">
    <source>
        <dbReference type="ARBA" id="ARBA00022723"/>
    </source>
</evidence>
<dbReference type="Pfam" id="PF13639">
    <property type="entry name" value="zf-RING_2"/>
    <property type="match status" value="1"/>
</dbReference>
<dbReference type="InterPro" id="IPR013083">
    <property type="entry name" value="Znf_RING/FYVE/PHD"/>
</dbReference>
<dbReference type="SMART" id="SM00184">
    <property type="entry name" value="RING"/>
    <property type="match status" value="1"/>
</dbReference>
<keyword evidence="12" id="KW-1185">Reference proteome</keyword>
<evidence type="ECO:0000313" key="12">
    <source>
        <dbReference type="Proteomes" id="UP000292447"/>
    </source>
</evidence>
<dbReference type="Gene3D" id="3.40.50.10810">
    <property type="entry name" value="Tandem AAA-ATPase domain"/>
    <property type="match status" value="2"/>
</dbReference>
<evidence type="ECO:0000256" key="3">
    <source>
        <dbReference type="ARBA" id="ARBA00022771"/>
    </source>
</evidence>
<dbReference type="PROSITE" id="PS51194">
    <property type="entry name" value="HELICASE_CTER"/>
    <property type="match status" value="1"/>
</dbReference>
<evidence type="ECO:0000256" key="4">
    <source>
        <dbReference type="ARBA" id="ARBA00022801"/>
    </source>
</evidence>
<dbReference type="GO" id="GO:0006974">
    <property type="term" value="P:DNA damage response"/>
    <property type="evidence" value="ECO:0007669"/>
    <property type="project" value="TreeGrafter"/>
</dbReference>
<proteinExistence type="predicted"/>
<dbReference type="InterPro" id="IPR027417">
    <property type="entry name" value="P-loop_NTPase"/>
</dbReference>
<dbReference type="InterPro" id="IPR052583">
    <property type="entry name" value="ATP-helicase/E3_Ub-Ligase"/>
</dbReference>
<dbReference type="GO" id="GO:0008270">
    <property type="term" value="F:zinc ion binding"/>
    <property type="evidence" value="ECO:0007669"/>
    <property type="project" value="UniProtKB-KW"/>
</dbReference>
<dbReference type="InterPro" id="IPR059033">
    <property type="entry name" value="C144_05_dom"/>
</dbReference>
<dbReference type="GO" id="GO:0061630">
    <property type="term" value="F:ubiquitin protein ligase activity"/>
    <property type="evidence" value="ECO:0007669"/>
    <property type="project" value="TreeGrafter"/>
</dbReference>
<evidence type="ECO:0000256" key="8">
    <source>
        <dbReference type="SAM" id="MobiDB-lite"/>
    </source>
</evidence>
<dbReference type="SUPFAM" id="SSF52540">
    <property type="entry name" value="P-loop containing nucleoside triphosphate hydrolases"/>
    <property type="match status" value="2"/>
</dbReference>
<dbReference type="Pfam" id="PF26021">
    <property type="entry name" value="Ferritin_C144_05"/>
    <property type="match status" value="1"/>
</dbReference>
<evidence type="ECO:0000256" key="2">
    <source>
        <dbReference type="ARBA" id="ARBA00022741"/>
    </source>
</evidence>
<dbReference type="PANTHER" id="PTHR45865">
    <property type="entry name" value="E3 UBIQUITIN-PROTEIN LIGASE SHPRH FAMILY MEMBER"/>
    <property type="match status" value="1"/>
</dbReference>
<keyword evidence="1" id="KW-0479">Metal-binding</keyword>
<evidence type="ECO:0000256" key="6">
    <source>
        <dbReference type="ARBA" id="ARBA00022840"/>
    </source>
</evidence>
<dbReference type="PROSITE" id="PS00518">
    <property type="entry name" value="ZF_RING_1"/>
    <property type="match status" value="1"/>
</dbReference>
<dbReference type="SUPFAM" id="SSF57850">
    <property type="entry name" value="RING/U-box"/>
    <property type="match status" value="1"/>
</dbReference>
<gene>
    <name evidence="11" type="primary">MPUL0B01260</name>
    <name evidence="11" type="ORF">METSCH_B01260</name>
</gene>
<name>A0A4P6XKB3_9ASCO</name>
<organism evidence="11 12">
    <name type="scientific">Metschnikowia aff. pulcherrima</name>
    <dbReference type="NCBI Taxonomy" id="2163413"/>
    <lineage>
        <taxon>Eukaryota</taxon>
        <taxon>Fungi</taxon>
        <taxon>Dikarya</taxon>
        <taxon>Ascomycota</taxon>
        <taxon>Saccharomycotina</taxon>
        <taxon>Pichiomycetes</taxon>
        <taxon>Metschnikowiaceae</taxon>
        <taxon>Metschnikowia</taxon>
    </lineage>
</organism>
<reference evidence="12" key="1">
    <citation type="submission" date="2019-03" db="EMBL/GenBank/DDBJ databases">
        <title>Snf2 controls pulcherriminic acid biosynthesis and connects pigmentation and antifungal activity of the yeast Metschnikowia pulcherrima.</title>
        <authorList>
            <person name="Gore-Lloyd D."/>
            <person name="Sumann I."/>
            <person name="Brachmann A.O."/>
            <person name="Schneeberger K."/>
            <person name="Ortiz-Merino R.A."/>
            <person name="Moreno-Beltran M."/>
            <person name="Schlaefli M."/>
            <person name="Kirner P."/>
            <person name="Santos Kron A."/>
            <person name="Wolfe K.H."/>
            <person name="Piel J."/>
            <person name="Ahrens C.H."/>
            <person name="Henk D."/>
            <person name="Freimoser F.M."/>
        </authorList>
    </citation>
    <scope>NUCLEOTIDE SEQUENCE [LARGE SCALE GENOMIC DNA]</scope>
    <source>
        <strain evidence="12">APC 1.2</strain>
    </source>
</reference>
<dbReference type="SMART" id="SM00487">
    <property type="entry name" value="DEXDc"/>
    <property type="match status" value="1"/>
</dbReference>
<dbReference type="Gene3D" id="3.30.40.10">
    <property type="entry name" value="Zinc/RING finger domain, C3HC4 (zinc finger)"/>
    <property type="match status" value="1"/>
</dbReference>
<evidence type="ECO:0000256" key="5">
    <source>
        <dbReference type="ARBA" id="ARBA00022833"/>
    </source>
</evidence>
<dbReference type="InterPro" id="IPR001841">
    <property type="entry name" value="Znf_RING"/>
</dbReference>
<keyword evidence="3 7" id="KW-0863">Zinc-finger</keyword>
<dbReference type="InterPro" id="IPR017907">
    <property type="entry name" value="Znf_RING_CS"/>
</dbReference>
<keyword evidence="5" id="KW-0862">Zinc</keyword>
<accession>A0A4P6XKB3</accession>
<dbReference type="PROSITE" id="PS50089">
    <property type="entry name" value="ZF_RING_2"/>
    <property type="match status" value="1"/>
</dbReference>
<dbReference type="Proteomes" id="UP000292447">
    <property type="component" value="Chromosome II"/>
</dbReference>
<dbReference type="Pfam" id="PF00176">
    <property type="entry name" value="SNF2-rel_dom"/>
    <property type="match status" value="2"/>
</dbReference>
<evidence type="ECO:0000259" key="9">
    <source>
        <dbReference type="PROSITE" id="PS50089"/>
    </source>
</evidence>
<evidence type="ECO:0000259" key="10">
    <source>
        <dbReference type="PROSITE" id="PS51194"/>
    </source>
</evidence>
<feature type="domain" description="Helicase C-terminal" evidence="10">
    <location>
        <begin position="1471"/>
        <end position="1647"/>
    </location>
</feature>
<dbReference type="InterPro" id="IPR014001">
    <property type="entry name" value="Helicase_ATP-bd"/>
</dbReference>
<dbReference type="GO" id="GO:0000209">
    <property type="term" value="P:protein polyubiquitination"/>
    <property type="evidence" value="ECO:0007669"/>
    <property type="project" value="TreeGrafter"/>
</dbReference>
<dbReference type="STRING" id="2163413.A0A4P6XKB3"/>
<dbReference type="EMBL" id="CP034457">
    <property type="protein sequence ID" value="QBM86935.1"/>
    <property type="molecule type" value="Genomic_DNA"/>
</dbReference>
<dbReference type="InterPro" id="IPR000330">
    <property type="entry name" value="SNF2_N"/>
</dbReference>
<keyword evidence="2" id="KW-0547">Nucleotide-binding</keyword>
<dbReference type="CDD" id="cd18793">
    <property type="entry name" value="SF2_C_SNF"/>
    <property type="match status" value="1"/>
</dbReference>